<dbReference type="Proteomes" id="UP000603708">
    <property type="component" value="Unassembled WGS sequence"/>
</dbReference>
<protein>
    <recommendedName>
        <fullName evidence="2">Transposase IS204/IS1001/IS1096/IS1165 zinc-finger domain-containing protein</fullName>
    </recommendedName>
</protein>
<dbReference type="InterPro" id="IPR029261">
    <property type="entry name" value="Transposase_Znf"/>
</dbReference>
<dbReference type="PANTHER" id="PTHR33498:SF1">
    <property type="entry name" value="TRANSPOSASE FOR INSERTION SEQUENCE ELEMENT IS1557"/>
    <property type="match status" value="1"/>
</dbReference>
<evidence type="ECO:0000313" key="4">
    <source>
        <dbReference type="Proteomes" id="UP000603708"/>
    </source>
</evidence>
<accession>A0A919G9I1</accession>
<evidence type="ECO:0000313" key="3">
    <source>
        <dbReference type="EMBL" id="GHH80346.1"/>
    </source>
</evidence>
<comment type="caution">
    <text evidence="3">The sequence shown here is derived from an EMBL/GenBank/DDBJ whole genome shotgun (WGS) entry which is preliminary data.</text>
</comment>
<dbReference type="Pfam" id="PF14690">
    <property type="entry name" value="Zn_ribbon_ISL3"/>
    <property type="match status" value="1"/>
</dbReference>
<reference evidence="3" key="1">
    <citation type="journal article" date="2014" name="Int. J. Syst. Evol. Microbiol.">
        <title>Complete genome sequence of Corynebacterium casei LMG S-19264T (=DSM 44701T), isolated from a smear-ripened cheese.</title>
        <authorList>
            <consortium name="US DOE Joint Genome Institute (JGI-PGF)"/>
            <person name="Walter F."/>
            <person name="Albersmeier A."/>
            <person name="Kalinowski J."/>
            <person name="Ruckert C."/>
        </authorList>
    </citation>
    <scope>NUCLEOTIDE SEQUENCE</scope>
    <source>
        <strain evidence="3">JCM 5069</strain>
    </source>
</reference>
<reference evidence="3" key="2">
    <citation type="submission" date="2020-09" db="EMBL/GenBank/DDBJ databases">
        <authorList>
            <person name="Sun Q."/>
            <person name="Ohkuma M."/>
        </authorList>
    </citation>
    <scope>NUCLEOTIDE SEQUENCE</scope>
    <source>
        <strain evidence="3">JCM 5069</strain>
    </source>
</reference>
<feature type="region of interest" description="Disordered" evidence="1">
    <location>
        <begin position="198"/>
        <end position="249"/>
    </location>
</feature>
<organism evidence="3 4">
    <name type="scientific">Streptomyces sulfonofaciens</name>
    <dbReference type="NCBI Taxonomy" id="68272"/>
    <lineage>
        <taxon>Bacteria</taxon>
        <taxon>Bacillati</taxon>
        <taxon>Actinomycetota</taxon>
        <taxon>Actinomycetes</taxon>
        <taxon>Kitasatosporales</taxon>
        <taxon>Streptomycetaceae</taxon>
        <taxon>Streptomyces</taxon>
    </lineage>
</organism>
<gene>
    <name evidence="3" type="ORF">GCM10018793_35310</name>
</gene>
<sequence length="249" mass="27150">MWLTVWPVAEVVLRLEELLFPSIADVAVLSVDVNDEAVRIEARSTVAGFDCPGCGSWSRRVHSSYLRFPADVPSGGRRVVLCLRVRRFLCPVISCGRRTFAEQMPGLTRRYGRRTERLRSTLAAVGLALAGRAGARMARVFGLSVSRSTVLRLVESLPDPEVSAPRVVGVDEYATRKGRHYGTVLVDVESRRPVDLLPDRKPPACPLGSRSGQGSKWSAAIGHRSSPKAPPPGRPRQCRLRTGGISGTT</sequence>
<evidence type="ECO:0000259" key="2">
    <source>
        <dbReference type="Pfam" id="PF14690"/>
    </source>
</evidence>
<evidence type="ECO:0000256" key="1">
    <source>
        <dbReference type="SAM" id="MobiDB-lite"/>
    </source>
</evidence>
<dbReference type="PANTHER" id="PTHR33498">
    <property type="entry name" value="TRANSPOSASE FOR INSERTION SEQUENCE ELEMENT IS1557"/>
    <property type="match status" value="1"/>
</dbReference>
<name>A0A919G9I1_9ACTN</name>
<dbReference type="EMBL" id="BNCD01000009">
    <property type="protein sequence ID" value="GHH80346.1"/>
    <property type="molecule type" value="Genomic_DNA"/>
</dbReference>
<dbReference type="AlphaFoldDB" id="A0A919G9I1"/>
<feature type="domain" description="Transposase IS204/IS1001/IS1096/IS1165 zinc-finger" evidence="2">
    <location>
        <begin position="51"/>
        <end position="91"/>
    </location>
</feature>
<keyword evidence="4" id="KW-1185">Reference proteome</keyword>
<proteinExistence type="predicted"/>
<dbReference type="InterPro" id="IPR047951">
    <property type="entry name" value="Transpos_ISL3"/>
</dbReference>